<dbReference type="GO" id="GO:0051117">
    <property type="term" value="F:ATPase binding"/>
    <property type="evidence" value="ECO:0007669"/>
    <property type="project" value="TreeGrafter"/>
</dbReference>
<dbReference type="STRING" id="106549.A0A540N267"/>
<dbReference type="PANTHER" id="PTHR10381:SF6">
    <property type="entry name" value="ATP-DEPENDENT CLP PROTEASE PROTEOLYTIC SUBUNIT-RELATED PROTEIN 3, CHLOROPLASTIC"/>
    <property type="match status" value="1"/>
</dbReference>
<dbReference type="Pfam" id="PF00574">
    <property type="entry name" value="CLP_protease"/>
    <property type="match status" value="1"/>
</dbReference>
<dbReference type="AlphaFoldDB" id="A0A540N267"/>
<comment type="caution">
    <text evidence="4">The sequence shown here is derived from an EMBL/GenBank/DDBJ whole genome shotgun (WGS) entry which is preliminary data.</text>
</comment>
<name>A0A540N267_MALBA</name>
<dbReference type="GO" id="GO:0006515">
    <property type="term" value="P:protein quality control for misfolded or incompletely synthesized proteins"/>
    <property type="evidence" value="ECO:0007669"/>
    <property type="project" value="TreeGrafter"/>
</dbReference>
<dbReference type="PANTHER" id="PTHR10381">
    <property type="entry name" value="ATP-DEPENDENT CLP PROTEASE PROTEOLYTIC SUBUNIT"/>
    <property type="match status" value="1"/>
</dbReference>
<dbReference type="SUPFAM" id="SSF52096">
    <property type="entry name" value="ClpP/crotonase"/>
    <property type="match status" value="1"/>
</dbReference>
<dbReference type="FunFam" id="3.90.226.10:FF:000020">
    <property type="entry name" value="ATP-dependent Clp protease proteolytic subunit"/>
    <property type="match status" value="1"/>
</dbReference>
<protein>
    <recommendedName>
        <fullName evidence="3">ATP-dependent Clp protease proteolytic subunit</fullName>
    </recommendedName>
</protein>
<keyword evidence="5" id="KW-1185">Reference proteome</keyword>
<evidence type="ECO:0000256" key="3">
    <source>
        <dbReference type="RuleBase" id="RU003567"/>
    </source>
</evidence>
<proteinExistence type="inferred from homology"/>
<dbReference type="GO" id="GO:0009368">
    <property type="term" value="C:endopeptidase Clp complex"/>
    <property type="evidence" value="ECO:0007669"/>
    <property type="project" value="TreeGrafter"/>
</dbReference>
<comment type="similarity">
    <text evidence="1 3">Belongs to the peptidase S14 family.</text>
</comment>
<sequence>MASSLQLPISISSASTSSFRPRNVRKLTAFCSVNAKATAKIPTPPINPKDPFLSRLAAVAAKSPETLLNRPPQNSDSLPYLDVFDEPILMATPAQVERSVSYNEHRPRKPPPDLPSLLLHGRIVYIGMPLVPAVTELIVAELMYLQWMDPKQPIYIYINSTGTTRDDGETVGMESEGFAIYDALMQMKNEIHTVAVGAAIGQACLLLSAGTKGKRFMMPHAKAMIQQPRVPSSGLMPASDVLIRAKEVITNRDILVKLLAKHTGNSEEAVAKVMRRPFYMDSTTAKEFGVIDKILWRGQEKIMADVASPEEWDKTAGVKVVDELGGLSFNMDTVEVVTWLAACWRFFGDRRSINVKSAKSSCGEYKDEATRQPVYVHCLNGRDGTVMPKLLLAQIWPVHKTRTI</sequence>
<accession>A0A540N267</accession>
<evidence type="ECO:0000256" key="2">
    <source>
        <dbReference type="ARBA" id="ARBA00062827"/>
    </source>
</evidence>
<evidence type="ECO:0000313" key="4">
    <source>
        <dbReference type="EMBL" id="TQE05141.1"/>
    </source>
</evidence>
<dbReference type="CDD" id="cd07017">
    <property type="entry name" value="S14_ClpP_2"/>
    <property type="match status" value="1"/>
</dbReference>
<dbReference type="InterPro" id="IPR001907">
    <property type="entry name" value="ClpP"/>
</dbReference>
<dbReference type="Gene3D" id="3.90.226.10">
    <property type="entry name" value="2-enoyl-CoA Hydratase, Chain A, domain 1"/>
    <property type="match status" value="1"/>
</dbReference>
<dbReference type="GO" id="GO:0009532">
    <property type="term" value="C:plastid stroma"/>
    <property type="evidence" value="ECO:0007669"/>
    <property type="project" value="UniProtKB-ARBA"/>
</dbReference>
<evidence type="ECO:0000313" key="5">
    <source>
        <dbReference type="Proteomes" id="UP000315295"/>
    </source>
</evidence>
<dbReference type="EMBL" id="VIEB01000128">
    <property type="protein sequence ID" value="TQE05141.1"/>
    <property type="molecule type" value="Genomic_DNA"/>
</dbReference>
<gene>
    <name evidence="4" type="ORF">C1H46_009293</name>
</gene>
<organism evidence="4 5">
    <name type="scientific">Malus baccata</name>
    <name type="common">Siberian crab apple</name>
    <name type="synonym">Pyrus baccata</name>
    <dbReference type="NCBI Taxonomy" id="106549"/>
    <lineage>
        <taxon>Eukaryota</taxon>
        <taxon>Viridiplantae</taxon>
        <taxon>Streptophyta</taxon>
        <taxon>Embryophyta</taxon>
        <taxon>Tracheophyta</taxon>
        <taxon>Spermatophyta</taxon>
        <taxon>Magnoliopsida</taxon>
        <taxon>eudicotyledons</taxon>
        <taxon>Gunneridae</taxon>
        <taxon>Pentapetalae</taxon>
        <taxon>rosids</taxon>
        <taxon>fabids</taxon>
        <taxon>Rosales</taxon>
        <taxon>Rosaceae</taxon>
        <taxon>Amygdaloideae</taxon>
        <taxon>Maleae</taxon>
        <taxon>Malus</taxon>
    </lineage>
</organism>
<dbReference type="GO" id="GO:0004176">
    <property type="term" value="F:ATP-dependent peptidase activity"/>
    <property type="evidence" value="ECO:0007669"/>
    <property type="project" value="InterPro"/>
</dbReference>
<dbReference type="PRINTS" id="PR00127">
    <property type="entry name" value="CLPPROTEASEP"/>
</dbReference>
<reference evidence="4 5" key="1">
    <citation type="journal article" date="2019" name="G3 (Bethesda)">
        <title>Sequencing of a Wild Apple (Malus baccata) Genome Unravels the Differences Between Cultivated and Wild Apple Species Regarding Disease Resistance and Cold Tolerance.</title>
        <authorList>
            <person name="Chen X."/>
        </authorList>
    </citation>
    <scope>NUCLEOTIDE SEQUENCE [LARGE SCALE GENOMIC DNA]</scope>
    <source>
        <strain evidence="5">cv. Shandingzi</strain>
        <tissue evidence="4">Leaves</tissue>
    </source>
</reference>
<dbReference type="Proteomes" id="UP000315295">
    <property type="component" value="Unassembled WGS sequence"/>
</dbReference>
<evidence type="ECO:0000256" key="1">
    <source>
        <dbReference type="ARBA" id="ARBA00007039"/>
    </source>
</evidence>
<dbReference type="InterPro" id="IPR023562">
    <property type="entry name" value="ClpP/TepA"/>
</dbReference>
<dbReference type="GO" id="GO:0004252">
    <property type="term" value="F:serine-type endopeptidase activity"/>
    <property type="evidence" value="ECO:0007669"/>
    <property type="project" value="InterPro"/>
</dbReference>
<dbReference type="InterPro" id="IPR029045">
    <property type="entry name" value="ClpP/crotonase-like_dom_sf"/>
</dbReference>
<comment type="subunit">
    <text evidence="2">Component of the chloroplastic Clp protease core complex which consist of at least 16 proteins: CLPP4 (3 copies), CLPP5 (3 copies), CLPR4 (2 copies), ClpP1 (1 copy), CLPP6 (1 copy), CLPR2 (1 copy), CLPT1 (1 copy), CLPT2 (1 copy) and 3 copies of CLPP3 and/or CLPR1 and/or CLPR3. The core complex is organized in two heptameric rings, one containing CLPP3,4,5,6 in a 1:2:3:1 ratio and the other CLPP1 and CLPR1,2,3,4 in a 3:1:1:1:1 ratio.</text>
</comment>